<dbReference type="PANTHER" id="PTHR43685:SF2">
    <property type="entry name" value="GLYCOSYLTRANSFERASE 2-LIKE DOMAIN-CONTAINING PROTEIN"/>
    <property type="match status" value="1"/>
</dbReference>
<dbReference type="InterPro" id="IPR029044">
    <property type="entry name" value="Nucleotide-diphossugar_trans"/>
</dbReference>
<dbReference type="GO" id="GO:0016740">
    <property type="term" value="F:transferase activity"/>
    <property type="evidence" value="ECO:0007669"/>
    <property type="project" value="UniProtKB-KW"/>
</dbReference>
<dbReference type="PANTHER" id="PTHR43685">
    <property type="entry name" value="GLYCOSYLTRANSFERASE"/>
    <property type="match status" value="1"/>
</dbReference>
<dbReference type="SUPFAM" id="SSF53448">
    <property type="entry name" value="Nucleotide-diphospho-sugar transferases"/>
    <property type="match status" value="1"/>
</dbReference>
<dbReference type="Pfam" id="PF00535">
    <property type="entry name" value="Glycos_transf_2"/>
    <property type="match status" value="1"/>
</dbReference>
<dbReference type="InterPro" id="IPR001173">
    <property type="entry name" value="Glyco_trans_2-like"/>
</dbReference>
<dbReference type="STRING" id="191770.SAMN04488013_1307"/>
<evidence type="ECO:0000313" key="2">
    <source>
        <dbReference type="EMBL" id="TLQ09155.1"/>
    </source>
</evidence>
<keyword evidence="2" id="KW-0808">Transferase</keyword>
<sequence length="308" mass="35768">MTEPLVSIIVPTYNVERYIEESVESILNQTYPNIEIILIDDGSTDATSYLLQQFNDKAHIMVNPINQGQGAVRNQGMNQATGDYILFVDSDDWIEPGAVRGLVQKAIETKAEIVRFNGQSFFDGKATPKQLGDYDFSEVLEENEIYIAPEILPKIQKSYSASPCLYLVKRSLLIENRIRFPEGILHEDEYFSTQVFLHTKKMAYINQFYYHRRYRAASTMTESTPEHKQRSFQSYLKVFQLMEEEYISSQYNQQQKDFLKRQLLSLYNGLLLSPVDSELKKQLKTIESITTKDKLIIQISRLRTLLNR</sequence>
<feature type="domain" description="Glycosyltransferase 2-like" evidence="1">
    <location>
        <begin position="7"/>
        <end position="141"/>
    </location>
</feature>
<name>A0A5R9C7M7_9LACT</name>
<dbReference type="EMBL" id="VBTE01000003">
    <property type="protein sequence ID" value="TLQ09155.1"/>
    <property type="molecule type" value="Genomic_DNA"/>
</dbReference>
<dbReference type="CDD" id="cd00761">
    <property type="entry name" value="Glyco_tranf_GTA_type"/>
    <property type="match status" value="1"/>
</dbReference>
<proteinExistence type="predicted"/>
<comment type="caution">
    <text evidence="2">The sequence shown here is derived from an EMBL/GenBank/DDBJ whole genome shotgun (WGS) entry which is preliminary data.</text>
</comment>
<organism evidence="2 3">
    <name type="scientific">Marinilactibacillus psychrotolerans</name>
    <dbReference type="NCBI Taxonomy" id="191770"/>
    <lineage>
        <taxon>Bacteria</taxon>
        <taxon>Bacillati</taxon>
        <taxon>Bacillota</taxon>
        <taxon>Bacilli</taxon>
        <taxon>Lactobacillales</taxon>
        <taxon>Carnobacteriaceae</taxon>
        <taxon>Marinilactibacillus</taxon>
    </lineage>
</organism>
<dbReference type="InterPro" id="IPR050834">
    <property type="entry name" value="Glycosyltransf_2"/>
</dbReference>
<evidence type="ECO:0000313" key="3">
    <source>
        <dbReference type="Proteomes" id="UP000307201"/>
    </source>
</evidence>
<evidence type="ECO:0000259" key="1">
    <source>
        <dbReference type="Pfam" id="PF00535"/>
    </source>
</evidence>
<dbReference type="Gene3D" id="3.90.550.10">
    <property type="entry name" value="Spore Coat Polysaccharide Biosynthesis Protein SpsA, Chain A"/>
    <property type="match status" value="1"/>
</dbReference>
<dbReference type="RefSeq" id="WP_138470670.1">
    <property type="nucleotide sequence ID" value="NZ_JBGQQG010000037.1"/>
</dbReference>
<reference evidence="2 3" key="1">
    <citation type="submission" date="2019-05" db="EMBL/GenBank/DDBJ databases">
        <title>The metagenome of a microbial culture collection derived from dairy environment covers the genomic content of the human microbiome.</title>
        <authorList>
            <person name="Roder T."/>
            <person name="Wuthrich D."/>
            <person name="Sattari Z."/>
            <person name="Von Ah U."/>
            <person name="Bar C."/>
            <person name="Ronchi F."/>
            <person name="Macpherson A.J."/>
            <person name="Ganal-Vonarburg S.C."/>
            <person name="Bruggmann R."/>
            <person name="Vergeres G."/>
        </authorList>
    </citation>
    <scope>NUCLEOTIDE SEQUENCE [LARGE SCALE GENOMIC DNA]</scope>
    <source>
        <strain evidence="2 3">FAM 24235</strain>
    </source>
</reference>
<dbReference type="AlphaFoldDB" id="A0A5R9C7M7"/>
<gene>
    <name evidence="2" type="ORF">FEZ48_01560</name>
</gene>
<protein>
    <submittedName>
        <fullName evidence="2">Glycosyltransferase family 2 protein</fullName>
    </submittedName>
</protein>
<dbReference type="Proteomes" id="UP000307201">
    <property type="component" value="Unassembled WGS sequence"/>
</dbReference>
<dbReference type="OrthoDB" id="8773442at2"/>
<accession>A0A5R9C7M7</accession>